<dbReference type="OrthoDB" id="9812701at2"/>
<comment type="similarity">
    <text evidence="7">Belongs to the binding-protein-dependent transport system permease family.</text>
</comment>
<comment type="subcellular location">
    <subcellularLocation>
        <location evidence="1 7">Cell membrane</location>
        <topology evidence="1 7">Multi-pass membrane protein</topology>
    </subcellularLocation>
</comment>
<dbReference type="Proteomes" id="UP000219565">
    <property type="component" value="Unassembled WGS sequence"/>
</dbReference>
<feature type="transmembrane region" description="Helical" evidence="7">
    <location>
        <begin position="230"/>
        <end position="255"/>
    </location>
</feature>
<keyword evidence="4 7" id="KW-0812">Transmembrane</keyword>
<dbReference type="InterPro" id="IPR050366">
    <property type="entry name" value="BP-dependent_transpt_permease"/>
</dbReference>
<evidence type="ECO:0000256" key="6">
    <source>
        <dbReference type="ARBA" id="ARBA00023136"/>
    </source>
</evidence>
<gene>
    <name evidence="10" type="ORF">SAMN04244553_6128</name>
</gene>
<evidence type="ECO:0000313" key="10">
    <source>
        <dbReference type="EMBL" id="SNY89128.1"/>
    </source>
</evidence>
<accession>A0A285LW36</accession>
<evidence type="ECO:0000256" key="2">
    <source>
        <dbReference type="ARBA" id="ARBA00022448"/>
    </source>
</evidence>
<sequence>MTAPELVTEPTAALAPNRRGRFGLRLFSMTAGMQRVTLILGLVLIAGFLFVALFAPLLAPYGLAQTTENGVGFGQYQPPSAQHWFGTTVAQEDVFSRVLYGARTALWVIVVSLVLSLFVGVPLGLVSGYVGRWPDRVLVTVMDALYAFPTLLLAIVVSIVVSGGESSGFGGVLSAAVAITTIFVPQYFRVVRNATVAVKQEPYVDAARVTGASTARILFRHILANVTQSLPVIVTLNGAEAILTLAGLGFLGFGIESTQAAEWGFDLNKSLAAVSNGIWWTAVFPGTAIVLVVLGMTLVGESLNEVLNPLLRTRRTAAPVAVGSDVVVGASGEPEMPVAEVEPDVALSGDGPESSTDGEPLEPNDGAGCAREGVSPVPGGHPEKPKGGAEPDVGDNISSRREGGHA</sequence>
<protein>
    <submittedName>
        <fullName evidence="10">Peptide/nickel transport system permease protein</fullName>
    </submittedName>
</protein>
<evidence type="ECO:0000256" key="4">
    <source>
        <dbReference type="ARBA" id="ARBA00022692"/>
    </source>
</evidence>
<evidence type="ECO:0000256" key="8">
    <source>
        <dbReference type="SAM" id="MobiDB-lite"/>
    </source>
</evidence>
<evidence type="ECO:0000256" key="7">
    <source>
        <dbReference type="RuleBase" id="RU363032"/>
    </source>
</evidence>
<proteinExistence type="inferred from homology"/>
<feature type="transmembrane region" description="Helical" evidence="7">
    <location>
        <begin position="167"/>
        <end position="184"/>
    </location>
</feature>
<dbReference type="InterPro" id="IPR035906">
    <property type="entry name" value="MetI-like_sf"/>
</dbReference>
<dbReference type="PROSITE" id="PS50928">
    <property type="entry name" value="ABC_TM1"/>
    <property type="match status" value="1"/>
</dbReference>
<keyword evidence="6 7" id="KW-0472">Membrane</keyword>
<dbReference type="GO" id="GO:0055085">
    <property type="term" value="P:transmembrane transport"/>
    <property type="evidence" value="ECO:0007669"/>
    <property type="project" value="InterPro"/>
</dbReference>
<feature type="domain" description="ABC transmembrane type-1" evidence="9">
    <location>
        <begin position="102"/>
        <end position="300"/>
    </location>
</feature>
<dbReference type="Pfam" id="PF00528">
    <property type="entry name" value="BPD_transp_1"/>
    <property type="match status" value="1"/>
</dbReference>
<dbReference type="PANTHER" id="PTHR43386">
    <property type="entry name" value="OLIGOPEPTIDE TRANSPORT SYSTEM PERMEASE PROTEIN APPC"/>
    <property type="match status" value="1"/>
</dbReference>
<keyword evidence="5 7" id="KW-1133">Transmembrane helix</keyword>
<dbReference type="EMBL" id="OBEG01000007">
    <property type="protein sequence ID" value="SNY89128.1"/>
    <property type="molecule type" value="Genomic_DNA"/>
</dbReference>
<dbReference type="CDD" id="cd06261">
    <property type="entry name" value="TM_PBP2"/>
    <property type="match status" value="1"/>
</dbReference>
<feature type="transmembrane region" description="Helical" evidence="7">
    <location>
        <begin position="105"/>
        <end position="125"/>
    </location>
</feature>
<evidence type="ECO:0000313" key="11">
    <source>
        <dbReference type="Proteomes" id="UP000219565"/>
    </source>
</evidence>
<keyword evidence="2 7" id="KW-0813">Transport</keyword>
<keyword evidence="3" id="KW-1003">Cell membrane</keyword>
<organism evidence="10 11">
    <name type="scientific">Nocardia amikacinitolerans</name>
    <dbReference type="NCBI Taxonomy" id="756689"/>
    <lineage>
        <taxon>Bacteria</taxon>
        <taxon>Bacillati</taxon>
        <taxon>Actinomycetota</taxon>
        <taxon>Actinomycetes</taxon>
        <taxon>Mycobacteriales</taxon>
        <taxon>Nocardiaceae</taxon>
        <taxon>Nocardia</taxon>
    </lineage>
</organism>
<dbReference type="STRING" id="1379680.GCA_001612615_05494"/>
<feature type="transmembrane region" description="Helical" evidence="7">
    <location>
        <begin position="36"/>
        <end position="59"/>
    </location>
</feature>
<feature type="transmembrane region" description="Helical" evidence="7">
    <location>
        <begin position="277"/>
        <end position="299"/>
    </location>
</feature>
<evidence type="ECO:0000259" key="9">
    <source>
        <dbReference type="PROSITE" id="PS50928"/>
    </source>
</evidence>
<keyword evidence="11" id="KW-1185">Reference proteome</keyword>
<dbReference type="PANTHER" id="PTHR43386:SF1">
    <property type="entry name" value="D,D-DIPEPTIDE TRANSPORT SYSTEM PERMEASE PROTEIN DDPC-RELATED"/>
    <property type="match status" value="1"/>
</dbReference>
<evidence type="ECO:0000256" key="1">
    <source>
        <dbReference type="ARBA" id="ARBA00004651"/>
    </source>
</evidence>
<dbReference type="GO" id="GO:0005886">
    <property type="term" value="C:plasma membrane"/>
    <property type="evidence" value="ECO:0007669"/>
    <property type="project" value="UniProtKB-SubCell"/>
</dbReference>
<dbReference type="InterPro" id="IPR000515">
    <property type="entry name" value="MetI-like"/>
</dbReference>
<feature type="region of interest" description="Disordered" evidence="8">
    <location>
        <begin position="345"/>
        <end position="406"/>
    </location>
</feature>
<evidence type="ECO:0000256" key="5">
    <source>
        <dbReference type="ARBA" id="ARBA00022989"/>
    </source>
</evidence>
<dbReference type="SUPFAM" id="SSF161098">
    <property type="entry name" value="MetI-like"/>
    <property type="match status" value="1"/>
</dbReference>
<evidence type="ECO:0000256" key="3">
    <source>
        <dbReference type="ARBA" id="ARBA00022475"/>
    </source>
</evidence>
<name>A0A285LW36_9NOCA</name>
<feature type="transmembrane region" description="Helical" evidence="7">
    <location>
        <begin position="137"/>
        <end position="161"/>
    </location>
</feature>
<reference evidence="10 11" key="1">
    <citation type="submission" date="2017-09" db="EMBL/GenBank/DDBJ databases">
        <authorList>
            <person name="Ehlers B."/>
            <person name="Leendertz F.H."/>
        </authorList>
    </citation>
    <scope>NUCLEOTIDE SEQUENCE [LARGE SCALE GENOMIC DNA]</scope>
    <source>
        <strain evidence="10 11">DSM 45537</strain>
    </source>
</reference>
<dbReference type="Gene3D" id="1.10.3720.10">
    <property type="entry name" value="MetI-like"/>
    <property type="match status" value="1"/>
</dbReference>
<dbReference type="AlphaFoldDB" id="A0A285LW36"/>